<keyword evidence="1 2" id="KW-0238">DNA-binding</keyword>
<reference evidence="4 5" key="1">
    <citation type="submission" date="2016-04" db="EMBL/GenBank/DDBJ databases">
        <title>The genome of Intoshia linei affirms orthonectids as highly simplified spiralians.</title>
        <authorList>
            <person name="Mikhailov K.V."/>
            <person name="Slusarev G.S."/>
            <person name="Nikitin M.A."/>
            <person name="Logacheva M.D."/>
            <person name="Penin A."/>
            <person name="Aleoshin V."/>
            <person name="Panchin Y.V."/>
        </authorList>
    </citation>
    <scope>NUCLEOTIDE SEQUENCE [LARGE SCALE GENOMIC DNA]</scope>
    <source>
        <strain evidence="4">Intl2013</strain>
        <tissue evidence="4">Whole animal</tissue>
    </source>
</reference>
<sequence length="319" mass="37501">MRLNKHQKNGQENSETDESLSNINWLAKSSISNMCLPLISNPLDTCNEETLYKRPNLSYMQIIWLALYTSKAGHMTLQSIYKWIENNYPFFKFMANQKMKNSIRHNLTVHTMFKKMKPKDIGYTGTSLWYLEKRTTPPNMPSEHLKRFKLDTLIVDKAPSVNRNFQMIANEVSRHERHHNSFKSNSLSNENSDTYTDTIDNTFFDDGQGSYINNRNLIFDKSTFDDDDINYFQTENYSNHSNSRNIYSNTNIISDNSFYVDNYGQNSLFENSMNLTEFNQDDLKKQLSNEYFLNEDDNCEINSNFLHDNNNKDSQLDIE</sequence>
<gene>
    <name evidence="4" type="ORF">A3Q56_05207</name>
</gene>
<keyword evidence="2" id="KW-0539">Nucleus</keyword>
<accession>A0A177AYI8</accession>
<name>A0A177AYI8_9BILA</name>
<evidence type="ECO:0000256" key="2">
    <source>
        <dbReference type="PROSITE-ProRule" id="PRU00089"/>
    </source>
</evidence>
<comment type="caution">
    <text evidence="4">The sequence shown here is derived from an EMBL/GenBank/DDBJ whole genome shotgun (WGS) entry which is preliminary data.</text>
</comment>
<dbReference type="InterPro" id="IPR042839">
    <property type="entry name" value="FOXM1"/>
</dbReference>
<dbReference type="PROSITE" id="PS50039">
    <property type="entry name" value="FORK_HEAD_3"/>
    <property type="match status" value="1"/>
</dbReference>
<dbReference type="GO" id="GO:0003700">
    <property type="term" value="F:DNA-binding transcription factor activity"/>
    <property type="evidence" value="ECO:0007669"/>
    <property type="project" value="InterPro"/>
</dbReference>
<dbReference type="InterPro" id="IPR036388">
    <property type="entry name" value="WH-like_DNA-bd_sf"/>
</dbReference>
<evidence type="ECO:0000259" key="3">
    <source>
        <dbReference type="PROSITE" id="PS50039"/>
    </source>
</evidence>
<dbReference type="SUPFAM" id="SSF46785">
    <property type="entry name" value="Winged helix' DNA-binding domain"/>
    <property type="match status" value="1"/>
</dbReference>
<proteinExistence type="predicted"/>
<dbReference type="InterPro" id="IPR001766">
    <property type="entry name" value="Fork_head_dom"/>
</dbReference>
<dbReference type="AlphaFoldDB" id="A0A177AYI8"/>
<dbReference type="GO" id="GO:0000086">
    <property type="term" value="P:G2/M transition of mitotic cell cycle"/>
    <property type="evidence" value="ECO:0007669"/>
    <property type="project" value="InterPro"/>
</dbReference>
<dbReference type="PANTHER" id="PTHR46878">
    <property type="entry name" value="FORKHEAD BOX PROTEIN M1"/>
    <property type="match status" value="1"/>
</dbReference>
<dbReference type="PRINTS" id="PR00053">
    <property type="entry name" value="FORKHEAD"/>
</dbReference>
<dbReference type="InterPro" id="IPR036390">
    <property type="entry name" value="WH_DNA-bd_sf"/>
</dbReference>
<comment type="subcellular location">
    <subcellularLocation>
        <location evidence="2">Nucleus</location>
    </subcellularLocation>
</comment>
<dbReference type="Proteomes" id="UP000078046">
    <property type="component" value="Unassembled WGS sequence"/>
</dbReference>
<dbReference type="GO" id="GO:0042127">
    <property type="term" value="P:regulation of cell population proliferation"/>
    <property type="evidence" value="ECO:0007669"/>
    <property type="project" value="TreeGrafter"/>
</dbReference>
<dbReference type="SMART" id="SM00339">
    <property type="entry name" value="FH"/>
    <property type="match status" value="1"/>
</dbReference>
<feature type="domain" description="Fork-head" evidence="3">
    <location>
        <begin position="54"/>
        <end position="150"/>
    </location>
</feature>
<dbReference type="CDD" id="cd00059">
    <property type="entry name" value="FH_FOX"/>
    <property type="match status" value="1"/>
</dbReference>
<dbReference type="GO" id="GO:0000977">
    <property type="term" value="F:RNA polymerase II transcription regulatory region sequence-specific DNA binding"/>
    <property type="evidence" value="ECO:0007669"/>
    <property type="project" value="TreeGrafter"/>
</dbReference>
<feature type="DNA-binding region" description="Fork-head" evidence="2">
    <location>
        <begin position="54"/>
        <end position="150"/>
    </location>
</feature>
<dbReference type="PANTHER" id="PTHR46878:SF1">
    <property type="entry name" value="FORKHEAD BOX PROTEIN M1"/>
    <property type="match status" value="1"/>
</dbReference>
<organism evidence="4 5">
    <name type="scientific">Intoshia linei</name>
    <dbReference type="NCBI Taxonomy" id="1819745"/>
    <lineage>
        <taxon>Eukaryota</taxon>
        <taxon>Metazoa</taxon>
        <taxon>Spiralia</taxon>
        <taxon>Lophotrochozoa</taxon>
        <taxon>Mesozoa</taxon>
        <taxon>Orthonectida</taxon>
        <taxon>Rhopaluridae</taxon>
        <taxon>Intoshia</taxon>
    </lineage>
</organism>
<keyword evidence="5" id="KW-1185">Reference proteome</keyword>
<dbReference type="OrthoDB" id="10070006at2759"/>
<dbReference type="Pfam" id="PF00250">
    <property type="entry name" value="Forkhead"/>
    <property type="match status" value="1"/>
</dbReference>
<dbReference type="EMBL" id="LWCA01000753">
    <property type="protein sequence ID" value="OAF67065.1"/>
    <property type="molecule type" value="Genomic_DNA"/>
</dbReference>
<evidence type="ECO:0000313" key="5">
    <source>
        <dbReference type="Proteomes" id="UP000078046"/>
    </source>
</evidence>
<dbReference type="GO" id="GO:0005634">
    <property type="term" value="C:nucleus"/>
    <property type="evidence" value="ECO:0007669"/>
    <property type="project" value="UniProtKB-SubCell"/>
</dbReference>
<dbReference type="GO" id="GO:0006357">
    <property type="term" value="P:regulation of transcription by RNA polymerase II"/>
    <property type="evidence" value="ECO:0007669"/>
    <property type="project" value="TreeGrafter"/>
</dbReference>
<evidence type="ECO:0000313" key="4">
    <source>
        <dbReference type="EMBL" id="OAF67065.1"/>
    </source>
</evidence>
<protein>
    <recommendedName>
        <fullName evidence="3">Fork-head domain-containing protein</fullName>
    </recommendedName>
</protein>
<dbReference type="Gene3D" id="1.10.10.10">
    <property type="entry name" value="Winged helix-like DNA-binding domain superfamily/Winged helix DNA-binding domain"/>
    <property type="match status" value="1"/>
</dbReference>
<evidence type="ECO:0000256" key="1">
    <source>
        <dbReference type="ARBA" id="ARBA00023125"/>
    </source>
</evidence>